<gene>
    <name evidence="3" type="ORF">OC25_08685</name>
</gene>
<evidence type="ECO:0000259" key="2">
    <source>
        <dbReference type="Pfam" id="PF11827"/>
    </source>
</evidence>
<proteinExistence type="predicted"/>
<feature type="domain" description="DUF3347" evidence="2">
    <location>
        <begin position="56"/>
        <end position="145"/>
    </location>
</feature>
<dbReference type="Proteomes" id="UP000031246">
    <property type="component" value="Unassembled WGS sequence"/>
</dbReference>
<sequence>MTMKTLIYSLLGPPFFLAACTNGKNEKQDSAVADSTTKNVSRETNKVKKNQTAALLSGYLKLKNALTTDDDKQAAAAGSEIVAGFASFDEKSLTSEQARAYSDIRDDAKEHAEHIGSNAGNIAHQREHFDMLSKDMYDMIKLLGTDKPLYVDRCPMYNNNKGAMWVSEVKEIKNPYLGKTMPTCGTVKEELK</sequence>
<protein>
    <recommendedName>
        <fullName evidence="2">DUF3347 domain-containing protein</fullName>
    </recommendedName>
</protein>
<organism evidence="3 4">
    <name type="scientific">Pedobacter kyungheensis</name>
    <dbReference type="NCBI Taxonomy" id="1069985"/>
    <lineage>
        <taxon>Bacteria</taxon>
        <taxon>Pseudomonadati</taxon>
        <taxon>Bacteroidota</taxon>
        <taxon>Sphingobacteriia</taxon>
        <taxon>Sphingobacteriales</taxon>
        <taxon>Sphingobacteriaceae</taxon>
        <taxon>Pedobacter</taxon>
    </lineage>
</organism>
<feature type="chain" id="PRO_5002143433" description="DUF3347 domain-containing protein" evidence="1">
    <location>
        <begin position="19"/>
        <end position="192"/>
    </location>
</feature>
<dbReference type="PROSITE" id="PS51257">
    <property type="entry name" value="PROKAR_LIPOPROTEIN"/>
    <property type="match status" value="1"/>
</dbReference>
<keyword evidence="1" id="KW-0732">Signal</keyword>
<evidence type="ECO:0000256" key="1">
    <source>
        <dbReference type="SAM" id="SignalP"/>
    </source>
</evidence>
<dbReference type="InterPro" id="IPR021782">
    <property type="entry name" value="DUF3347"/>
</dbReference>
<comment type="caution">
    <text evidence="3">The sequence shown here is derived from an EMBL/GenBank/DDBJ whole genome shotgun (WGS) entry which is preliminary data.</text>
</comment>
<evidence type="ECO:0000313" key="3">
    <source>
        <dbReference type="EMBL" id="KIA94731.1"/>
    </source>
</evidence>
<dbReference type="AlphaFoldDB" id="A0A0C1DB76"/>
<name>A0A0C1DB76_9SPHI</name>
<accession>A0A0C1DB76</accession>
<evidence type="ECO:0000313" key="4">
    <source>
        <dbReference type="Proteomes" id="UP000031246"/>
    </source>
</evidence>
<reference evidence="3 4" key="1">
    <citation type="submission" date="2014-10" db="EMBL/GenBank/DDBJ databases">
        <title>Pedobacter Kyungheensis.</title>
        <authorList>
            <person name="Anderson B.M."/>
            <person name="Newman J.D."/>
        </authorList>
    </citation>
    <scope>NUCLEOTIDE SEQUENCE [LARGE SCALE GENOMIC DNA]</scope>
    <source>
        <strain evidence="3 4">KACC 16221</strain>
    </source>
</reference>
<dbReference type="EMBL" id="JSYN01000008">
    <property type="protein sequence ID" value="KIA94731.1"/>
    <property type="molecule type" value="Genomic_DNA"/>
</dbReference>
<keyword evidence="4" id="KW-1185">Reference proteome</keyword>
<feature type="signal peptide" evidence="1">
    <location>
        <begin position="1"/>
        <end position="18"/>
    </location>
</feature>
<dbReference type="Pfam" id="PF11827">
    <property type="entry name" value="DUF3347"/>
    <property type="match status" value="1"/>
</dbReference>